<dbReference type="PRINTS" id="PR00134">
    <property type="entry name" value="GLHYDRLASE10"/>
</dbReference>
<keyword evidence="3" id="KW-0119">Carbohydrate metabolism</keyword>
<reference evidence="7 8" key="1">
    <citation type="journal article" date="2023" name="G3 (Bethesda)">
        <title>A chromosome-length genome assembly and annotation of blackberry (Rubus argutus, cv. 'Hillquist').</title>
        <authorList>
            <person name="Bruna T."/>
            <person name="Aryal R."/>
            <person name="Dudchenko O."/>
            <person name="Sargent D.J."/>
            <person name="Mead D."/>
            <person name="Buti M."/>
            <person name="Cavallini A."/>
            <person name="Hytonen T."/>
            <person name="Andres J."/>
            <person name="Pham M."/>
            <person name="Weisz D."/>
            <person name="Mascagni F."/>
            <person name="Usai G."/>
            <person name="Natali L."/>
            <person name="Bassil N."/>
            <person name="Fernandez G.E."/>
            <person name="Lomsadze A."/>
            <person name="Armour M."/>
            <person name="Olukolu B."/>
            <person name="Poorten T."/>
            <person name="Britton C."/>
            <person name="Davik J."/>
            <person name="Ashrafi H."/>
            <person name="Aiden E.L."/>
            <person name="Borodovsky M."/>
            <person name="Worthington M."/>
        </authorList>
    </citation>
    <scope>NUCLEOTIDE SEQUENCE [LARGE SCALE GENOMIC DNA]</scope>
    <source>
        <strain evidence="7">PI 553951</strain>
    </source>
</reference>
<keyword evidence="4" id="KW-0624">Polysaccharide degradation</keyword>
<proteinExistence type="inferred from homology"/>
<dbReference type="PANTHER" id="PTHR31490">
    <property type="entry name" value="GLYCOSYL HYDROLASE"/>
    <property type="match status" value="1"/>
</dbReference>
<evidence type="ECO:0000259" key="6">
    <source>
        <dbReference type="PROSITE" id="PS51760"/>
    </source>
</evidence>
<comment type="similarity">
    <text evidence="1">Belongs to the glycosyl hydrolase 10 (cellulase F) family.</text>
</comment>
<feature type="chain" id="PRO_5043901183" description="GH10 domain-containing protein" evidence="5">
    <location>
        <begin position="28"/>
        <end position="555"/>
    </location>
</feature>
<evidence type="ECO:0000256" key="2">
    <source>
        <dbReference type="ARBA" id="ARBA00022801"/>
    </source>
</evidence>
<dbReference type="InterPro" id="IPR044846">
    <property type="entry name" value="GH10"/>
</dbReference>
<evidence type="ECO:0000256" key="5">
    <source>
        <dbReference type="SAM" id="SignalP"/>
    </source>
</evidence>
<evidence type="ECO:0000256" key="1">
    <source>
        <dbReference type="ARBA" id="ARBA00007495"/>
    </source>
</evidence>
<dbReference type="InterPro" id="IPR017853">
    <property type="entry name" value="GH"/>
</dbReference>
<evidence type="ECO:0000313" key="7">
    <source>
        <dbReference type="EMBL" id="KAK9941611.1"/>
    </source>
</evidence>
<dbReference type="Gene3D" id="2.60.120.260">
    <property type="entry name" value="Galactose-binding domain-like"/>
    <property type="match status" value="1"/>
</dbReference>
<dbReference type="PANTHER" id="PTHR31490:SF3">
    <property type="entry name" value="GLYCOSYL HYDROLASE FAMILY 10 PROTEIN"/>
    <property type="match status" value="1"/>
</dbReference>
<dbReference type="SMART" id="SM00633">
    <property type="entry name" value="Glyco_10"/>
    <property type="match status" value="1"/>
</dbReference>
<accession>A0AAW1XXB7</accession>
<organism evidence="7 8">
    <name type="scientific">Rubus argutus</name>
    <name type="common">Southern blackberry</name>
    <dbReference type="NCBI Taxonomy" id="59490"/>
    <lineage>
        <taxon>Eukaryota</taxon>
        <taxon>Viridiplantae</taxon>
        <taxon>Streptophyta</taxon>
        <taxon>Embryophyta</taxon>
        <taxon>Tracheophyta</taxon>
        <taxon>Spermatophyta</taxon>
        <taxon>Magnoliopsida</taxon>
        <taxon>eudicotyledons</taxon>
        <taxon>Gunneridae</taxon>
        <taxon>Pentapetalae</taxon>
        <taxon>rosids</taxon>
        <taxon>fabids</taxon>
        <taxon>Rosales</taxon>
        <taxon>Rosaceae</taxon>
        <taxon>Rosoideae</taxon>
        <taxon>Rosoideae incertae sedis</taxon>
        <taxon>Rubus</taxon>
    </lineage>
</organism>
<keyword evidence="5" id="KW-0732">Signal</keyword>
<dbReference type="SUPFAM" id="SSF51445">
    <property type="entry name" value="(Trans)glycosidases"/>
    <property type="match status" value="1"/>
</dbReference>
<dbReference type="Gene3D" id="3.20.20.80">
    <property type="entry name" value="Glycosidases"/>
    <property type="match status" value="1"/>
</dbReference>
<dbReference type="Proteomes" id="UP001457282">
    <property type="component" value="Unassembled WGS sequence"/>
</dbReference>
<dbReference type="PROSITE" id="PS51760">
    <property type="entry name" value="GH10_2"/>
    <property type="match status" value="1"/>
</dbReference>
<feature type="signal peptide" evidence="5">
    <location>
        <begin position="1"/>
        <end position="27"/>
    </location>
</feature>
<comment type="caution">
    <text evidence="7">The sequence shown here is derived from an EMBL/GenBank/DDBJ whole genome shotgun (WGS) entry which is preliminary data.</text>
</comment>
<gene>
    <name evidence="7" type="ORF">M0R45_007313</name>
</gene>
<dbReference type="GO" id="GO:0031176">
    <property type="term" value="F:endo-1,4-beta-xylanase activity"/>
    <property type="evidence" value="ECO:0007669"/>
    <property type="project" value="UniProtKB-ARBA"/>
</dbReference>
<dbReference type="GO" id="GO:0000272">
    <property type="term" value="P:polysaccharide catabolic process"/>
    <property type="evidence" value="ECO:0007669"/>
    <property type="project" value="UniProtKB-KW"/>
</dbReference>
<keyword evidence="2" id="KW-0378">Hydrolase</keyword>
<sequence>MGNTLTFVRLQLLMFFLLMGSVPFVFSFDGPLYESTAYTECKGQPEKPLYGGGIIVDQPSTVVDKDMGGVYSPAFILQNLTGHGTIYSFSGWVKIGVAGSALIKASLKAEDETYNCIGTVLAKQGCWSFLKGGFVLNSPSNLSILFFQNTDDRDVSIAIASTSLQPFSVQQWNTYQQYMINIKRKRAVTVHVSNEQGKGLQGAAITVKQVSKDFPFGSAISKTILGNLPYQKWFLERFNAVVFENELKWYATEPKQGNVNYTIADRMLQFVRANQIIARGHNIFWEDPKYTPAWVRNLTGNELKSAVNSRIQSLMSKYKEEFIHWDVSNEMLHFDFYEQQLGPNATLDFFETAHKSDPLATLFMNEFNVVETCSDVNSTVDTYISRLRELQQGGVSMDGIGLEGHFTIPNPPLMRAIIDKLATLGLPIWLTEVDISNTLDKEKQAIYLEQVLREGFSHPSVNGIILWTALHPNGCYEMCLTDNNLQNLPAGDVVDNLLKEWQTGKIEVQTDEHGSHSFFGFLGEYRVSVKYGNRTANSTFSLCQGEETRHVSIQL</sequence>
<evidence type="ECO:0000256" key="4">
    <source>
        <dbReference type="ARBA" id="ARBA00023326"/>
    </source>
</evidence>
<dbReference type="InterPro" id="IPR001000">
    <property type="entry name" value="GH10_dom"/>
</dbReference>
<evidence type="ECO:0000256" key="3">
    <source>
        <dbReference type="ARBA" id="ARBA00023277"/>
    </source>
</evidence>
<dbReference type="Pfam" id="PF00331">
    <property type="entry name" value="Glyco_hydro_10"/>
    <property type="match status" value="1"/>
</dbReference>
<keyword evidence="8" id="KW-1185">Reference proteome</keyword>
<dbReference type="AlphaFoldDB" id="A0AAW1XXB7"/>
<protein>
    <recommendedName>
        <fullName evidence="6">GH10 domain-containing protein</fullName>
    </recommendedName>
</protein>
<feature type="domain" description="GH10" evidence="6">
    <location>
        <begin position="201"/>
        <end position="497"/>
    </location>
</feature>
<name>A0AAW1XXB7_RUBAR</name>
<evidence type="ECO:0000313" key="8">
    <source>
        <dbReference type="Proteomes" id="UP001457282"/>
    </source>
</evidence>
<dbReference type="EMBL" id="JBEDUW010000002">
    <property type="protein sequence ID" value="KAK9941611.1"/>
    <property type="molecule type" value="Genomic_DNA"/>
</dbReference>